<dbReference type="SUPFAM" id="SSF53756">
    <property type="entry name" value="UDP-Glycosyltransferase/glycogen phosphorylase"/>
    <property type="match status" value="1"/>
</dbReference>
<dbReference type="InterPro" id="IPR022622">
    <property type="entry name" value="DUF3492"/>
</dbReference>
<keyword evidence="2" id="KW-0808">Transferase</keyword>
<dbReference type="Gene3D" id="3.40.50.2000">
    <property type="entry name" value="Glycogen Phosphorylase B"/>
    <property type="match status" value="2"/>
</dbReference>
<proteinExistence type="predicted"/>
<dbReference type="PANTHER" id="PTHR12526:SF608">
    <property type="entry name" value="PELF"/>
    <property type="match status" value="1"/>
</dbReference>
<dbReference type="Proteomes" id="UP000535838">
    <property type="component" value="Unassembled WGS sequence"/>
</dbReference>
<gene>
    <name evidence="2" type="primary">pelF</name>
    <name evidence="2" type="ORF">H7B67_11265</name>
</gene>
<name>A0A841SXX6_9BACL</name>
<dbReference type="EMBL" id="JACJVQ010000007">
    <property type="protein sequence ID" value="MBB6634690.1"/>
    <property type="molecule type" value="Genomic_DNA"/>
</dbReference>
<evidence type="ECO:0000313" key="2">
    <source>
        <dbReference type="EMBL" id="MBB6634690.1"/>
    </source>
</evidence>
<keyword evidence="3" id="KW-1185">Reference proteome</keyword>
<evidence type="ECO:0000313" key="3">
    <source>
        <dbReference type="Proteomes" id="UP000535838"/>
    </source>
</evidence>
<sequence length="471" mass="53748">MKICLVAEGSYPYITGGVSSWIHSLIRNLPEHRFVILAIAAERKQQGKFKYELPSNVEAVQEVFLDDYLRMEGEWKRRSVLGSAERDALKKFLTGSSELDWGLLFDLFRHAKFEQATDLLMSRDFFDILNEICHEKYEHIPFTEMFWTVRSMILPLLLTMRESVPEADLYHSVSTGYAGVFAGLGKHLYGKPMILTEHGVYSREREEEIIKADWVKGYMKDIWIEYFYTLSAGAYHYADRVITLFERNKEIQIELGCPEDKIRIIPNGVPYAEFEELPAKPADEPLWVGGFVRVVPIKDIKTMLLSFQAVSHELPDAKFFIMGPYEEAPDYYEECLALTESLKLNNVVFTGNVNVKEYIGKMDVLVLTSISEGQPLAVLEGMAAGKPFVATDVGSCKELLYGVRDDFGKAGFVVPVMNHEEIGKAIVTLGRSAKLRKEMGQNGLNRIRRHYTSEAFIFSYRSLYQASREGK</sequence>
<dbReference type="PANTHER" id="PTHR12526">
    <property type="entry name" value="GLYCOSYLTRANSFERASE"/>
    <property type="match status" value="1"/>
</dbReference>
<evidence type="ECO:0000259" key="1">
    <source>
        <dbReference type="Pfam" id="PF11997"/>
    </source>
</evidence>
<dbReference type="RefSeq" id="WP_185119918.1">
    <property type="nucleotide sequence ID" value="NZ_JACJVQ010000007.1"/>
</dbReference>
<accession>A0A841SXX6</accession>
<organism evidence="2 3">
    <name type="scientific">Cohnella thailandensis</name>
    <dbReference type="NCBI Taxonomy" id="557557"/>
    <lineage>
        <taxon>Bacteria</taxon>
        <taxon>Bacillati</taxon>
        <taxon>Bacillota</taxon>
        <taxon>Bacilli</taxon>
        <taxon>Bacillales</taxon>
        <taxon>Paenibacillaceae</taxon>
        <taxon>Cohnella</taxon>
    </lineage>
</organism>
<dbReference type="Pfam" id="PF13692">
    <property type="entry name" value="Glyco_trans_1_4"/>
    <property type="match status" value="1"/>
</dbReference>
<dbReference type="AlphaFoldDB" id="A0A841SXX6"/>
<comment type="caution">
    <text evidence="2">The sequence shown here is derived from an EMBL/GenBank/DDBJ whole genome shotgun (WGS) entry which is preliminary data.</text>
</comment>
<feature type="domain" description="DUF3492" evidence="1">
    <location>
        <begin position="1"/>
        <end position="259"/>
    </location>
</feature>
<dbReference type="InterPro" id="IPR047691">
    <property type="entry name" value="PelF-like"/>
</dbReference>
<protein>
    <submittedName>
        <fullName evidence="2">GT4 family glycosyltransferase PelF</fullName>
    </submittedName>
</protein>
<dbReference type="Pfam" id="PF11997">
    <property type="entry name" value="DUF3492"/>
    <property type="match status" value="1"/>
</dbReference>
<reference evidence="2 3" key="1">
    <citation type="submission" date="2020-08" db="EMBL/GenBank/DDBJ databases">
        <title>Cohnella phylogeny.</title>
        <authorList>
            <person name="Dunlap C."/>
        </authorList>
    </citation>
    <scope>NUCLEOTIDE SEQUENCE [LARGE SCALE GENOMIC DNA]</scope>
    <source>
        <strain evidence="2 3">DSM 25241</strain>
    </source>
</reference>
<dbReference type="GO" id="GO:0016740">
    <property type="term" value="F:transferase activity"/>
    <property type="evidence" value="ECO:0007669"/>
    <property type="project" value="UniProtKB-KW"/>
</dbReference>
<dbReference type="NCBIfam" id="NF038011">
    <property type="entry name" value="PelF"/>
    <property type="match status" value="1"/>
</dbReference>